<evidence type="ECO:0000256" key="1">
    <source>
        <dbReference type="SAM" id="Phobius"/>
    </source>
</evidence>
<name>A0A7J9NSZ2_METMI</name>
<sequence length="160" mass="18755">MHIKIIDRTKLPYLMRFIYIIFIINLLLAVYSIFDGKLLFGTLLLQGIFSKIVGGLLCILWAVILLGISDRKLYALELVVSWMFFQGLLNFSIIIQMVYEMKYPLNEVIHSLIENYPVLYGLNSSAEVLYALTFLKYVFLLIFNICVILYFEKNKKLFKF</sequence>
<proteinExistence type="predicted"/>
<keyword evidence="1" id="KW-0812">Transmembrane</keyword>
<dbReference type="Proteomes" id="UP000571854">
    <property type="component" value="Unassembled WGS sequence"/>
</dbReference>
<comment type="caution">
    <text evidence="2">The sequence shown here is derived from an EMBL/GenBank/DDBJ whole genome shotgun (WGS) entry which is preliminary data.</text>
</comment>
<gene>
    <name evidence="2" type="ORF">HNP88_000775</name>
</gene>
<dbReference type="RefSeq" id="WP_181492027.1">
    <property type="nucleotide sequence ID" value="NZ_JACDUJ010000001.1"/>
</dbReference>
<feature type="transmembrane region" description="Helical" evidence="1">
    <location>
        <begin position="40"/>
        <end position="66"/>
    </location>
</feature>
<feature type="transmembrane region" description="Helical" evidence="1">
    <location>
        <begin position="128"/>
        <end position="151"/>
    </location>
</feature>
<keyword evidence="1" id="KW-1133">Transmembrane helix</keyword>
<organism evidence="2 3">
    <name type="scientific">Methanococcus maripaludis</name>
    <name type="common">Methanococcus deltae</name>
    <dbReference type="NCBI Taxonomy" id="39152"/>
    <lineage>
        <taxon>Archaea</taxon>
        <taxon>Methanobacteriati</taxon>
        <taxon>Methanobacteriota</taxon>
        <taxon>Methanomada group</taxon>
        <taxon>Methanococci</taxon>
        <taxon>Methanococcales</taxon>
        <taxon>Methanococcaceae</taxon>
        <taxon>Methanococcus</taxon>
    </lineage>
</organism>
<feature type="transmembrane region" description="Helical" evidence="1">
    <location>
        <begin position="78"/>
        <end position="99"/>
    </location>
</feature>
<evidence type="ECO:0000313" key="3">
    <source>
        <dbReference type="Proteomes" id="UP000571854"/>
    </source>
</evidence>
<feature type="transmembrane region" description="Helical" evidence="1">
    <location>
        <begin position="12"/>
        <end position="34"/>
    </location>
</feature>
<keyword evidence="1" id="KW-0472">Membrane</keyword>
<reference evidence="2 3" key="1">
    <citation type="submission" date="2020-07" db="EMBL/GenBank/DDBJ databases">
        <title>Genomic Encyclopedia of Type Strains, Phase IV (KMG-V): Genome sequencing to study the core and pangenomes of soil and plant-associated prokaryotes.</title>
        <authorList>
            <person name="Whitman W."/>
        </authorList>
    </citation>
    <scope>NUCLEOTIDE SEQUENCE [LARGE SCALE GENOMIC DNA]</scope>
    <source>
        <strain evidence="2 3">A5</strain>
    </source>
</reference>
<dbReference type="EMBL" id="JACDUJ010000001">
    <property type="protein sequence ID" value="MBA2846591.1"/>
    <property type="molecule type" value="Genomic_DNA"/>
</dbReference>
<protein>
    <submittedName>
        <fullName evidence="2">Uncharacterized protein</fullName>
    </submittedName>
</protein>
<dbReference type="AlphaFoldDB" id="A0A7J9NSZ2"/>
<accession>A0A7J9NSZ2</accession>
<evidence type="ECO:0000313" key="2">
    <source>
        <dbReference type="EMBL" id="MBA2846591.1"/>
    </source>
</evidence>